<gene>
    <name evidence="1" type="primary">rimM</name>
    <name evidence="2" type="ORF">BHW43_09010</name>
</gene>
<dbReference type="SUPFAM" id="SSF50346">
    <property type="entry name" value="PRC-barrel domain"/>
    <property type="match status" value="1"/>
</dbReference>
<dbReference type="STRING" id="626940.BHW43_09010"/>
<protein>
    <recommendedName>
        <fullName evidence="1">Ribosome maturation factor RimM</fullName>
    </recommendedName>
</protein>
<dbReference type="GO" id="GO:0005737">
    <property type="term" value="C:cytoplasm"/>
    <property type="evidence" value="ECO:0007669"/>
    <property type="project" value="UniProtKB-SubCell"/>
</dbReference>
<accession>A0A1Q6R2R8</accession>
<evidence type="ECO:0000313" key="3">
    <source>
        <dbReference type="Proteomes" id="UP000186777"/>
    </source>
</evidence>
<keyword evidence="1" id="KW-0698">rRNA processing</keyword>
<comment type="function">
    <text evidence="1">An accessory protein needed during the final step in the assembly of 30S ribosomal subunit, possibly for assembly of the head region. Essential for efficient processing of 16S rRNA. May be needed both before and after RbfA during the maturation of 16S rRNA. It has affinity for free ribosomal 30S subunits but not for 70S ribosomes.</text>
</comment>
<dbReference type="Gene3D" id="2.40.30.60">
    <property type="entry name" value="RimM"/>
    <property type="match status" value="1"/>
</dbReference>
<evidence type="ECO:0000313" key="2">
    <source>
        <dbReference type="EMBL" id="OLA36674.1"/>
    </source>
</evidence>
<keyword evidence="1" id="KW-0963">Cytoplasm</keyword>
<dbReference type="GeneID" id="78524300"/>
<organism evidence="2 3">
    <name type="scientific">Phascolarctobacterium succinatutens</name>
    <dbReference type="NCBI Taxonomy" id="626940"/>
    <lineage>
        <taxon>Bacteria</taxon>
        <taxon>Bacillati</taxon>
        <taxon>Bacillota</taxon>
        <taxon>Negativicutes</taxon>
        <taxon>Acidaminococcales</taxon>
        <taxon>Acidaminococcaceae</taxon>
        <taxon>Phascolarctobacterium</taxon>
    </lineage>
</organism>
<dbReference type="Pfam" id="PF01782">
    <property type="entry name" value="RimM"/>
    <property type="match status" value="1"/>
</dbReference>
<proteinExistence type="inferred from homology"/>
<dbReference type="InterPro" id="IPR036976">
    <property type="entry name" value="RimM_N_sf"/>
</dbReference>
<dbReference type="InterPro" id="IPR002676">
    <property type="entry name" value="RimM_N"/>
</dbReference>
<dbReference type="GO" id="GO:0006364">
    <property type="term" value="P:rRNA processing"/>
    <property type="evidence" value="ECO:0007669"/>
    <property type="project" value="UniProtKB-UniRule"/>
</dbReference>
<dbReference type="Pfam" id="PF05239">
    <property type="entry name" value="PRC"/>
    <property type="match status" value="1"/>
</dbReference>
<comment type="caution">
    <text evidence="2">The sequence shown here is derived from an EMBL/GenBank/DDBJ whole genome shotgun (WGS) entry which is preliminary data.</text>
</comment>
<dbReference type="RefSeq" id="WP_009145927.1">
    <property type="nucleotide sequence ID" value="NZ_CABKPS010000066.1"/>
</dbReference>
<dbReference type="PANTHER" id="PTHR33692">
    <property type="entry name" value="RIBOSOME MATURATION FACTOR RIMM"/>
    <property type="match status" value="1"/>
</dbReference>
<dbReference type="GO" id="GO:0005840">
    <property type="term" value="C:ribosome"/>
    <property type="evidence" value="ECO:0007669"/>
    <property type="project" value="InterPro"/>
</dbReference>
<dbReference type="AlphaFoldDB" id="A0A1Q6R2R8"/>
<comment type="subunit">
    <text evidence="1">Binds ribosomal protein uS19.</text>
</comment>
<dbReference type="Gene3D" id="2.30.30.240">
    <property type="entry name" value="PRC-barrel domain"/>
    <property type="match status" value="1"/>
</dbReference>
<dbReference type="EMBL" id="MNTG01000042">
    <property type="protein sequence ID" value="OLA36674.1"/>
    <property type="molecule type" value="Genomic_DNA"/>
</dbReference>
<dbReference type="GO" id="GO:0042274">
    <property type="term" value="P:ribosomal small subunit biogenesis"/>
    <property type="evidence" value="ECO:0007669"/>
    <property type="project" value="UniProtKB-UniRule"/>
</dbReference>
<dbReference type="InterPro" id="IPR011961">
    <property type="entry name" value="RimM"/>
</dbReference>
<dbReference type="InterPro" id="IPR011033">
    <property type="entry name" value="PRC_barrel-like_sf"/>
</dbReference>
<comment type="domain">
    <text evidence="1">The PRC barrel domain binds ribosomal protein uS19.</text>
</comment>
<comment type="subcellular location">
    <subcellularLocation>
        <location evidence="1">Cytoplasm</location>
    </subcellularLocation>
</comment>
<sequence>MENQIVIGKIVAPHGVRGDIRILPLTDKPEQFLDLDYLLLPDGRKLTVKAARFHKRMVLVTTAEIKSMNESELLRGMEVSINAEDLPELEEGRFYVADLIGLPVYDEQGEQIGTFKDALSTGSNDVYVIAVPGQKDYLLPALKKYVKEINLAEKRIVVELPEWVEAE</sequence>
<dbReference type="PANTHER" id="PTHR33692:SF1">
    <property type="entry name" value="RIBOSOME MATURATION FACTOR RIMM"/>
    <property type="match status" value="1"/>
</dbReference>
<keyword evidence="1" id="KW-0143">Chaperone</keyword>
<dbReference type="HAMAP" id="MF_00014">
    <property type="entry name" value="Ribosome_mat_RimM"/>
    <property type="match status" value="1"/>
</dbReference>
<name>A0A1Q6R2R8_9FIRM</name>
<dbReference type="GO" id="GO:0043022">
    <property type="term" value="F:ribosome binding"/>
    <property type="evidence" value="ECO:0007669"/>
    <property type="project" value="InterPro"/>
</dbReference>
<dbReference type="Proteomes" id="UP000186777">
    <property type="component" value="Unassembled WGS sequence"/>
</dbReference>
<dbReference type="NCBIfam" id="TIGR02273">
    <property type="entry name" value="16S_RimM"/>
    <property type="match status" value="1"/>
</dbReference>
<dbReference type="SUPFAM" id="SSF50447">
    <property type="entry name" value="Translation proteins"/>
    <property type="match status" value="1"/>
</dbReference>
<comment type="similarity">
    <text evidence="1">Belongs to the RimM family.</text>
</comment>
<evidence type="ECO:0000256" key="1">
    <source>
        <dbReference type="HAMAP-Rule" id="MF_00014"/>
    </source>
</evidence>
<keyword evidence="1" id="KW-0690">Ribosome biogenesis</keyword>
<dbReference type="InterPro" id="IPR009000">
    <property type="entry name" value="Transl_B-barrel_sf"/>
</dbReference>
<dbReference type="InterPro" id="IPR027275">
    <property type="entry name" value="PRC-brl_dom"/>
</dbReference>
<reference evidence="2 3" key="1">
    <citation type="journal article" date="2016" name="Nat. Biotechnol.">
        <title>Measurement of bacterial replication rates in microbial communities.</title>
        <authorList>
            <person name="Brown C.T."/>
            <person name="Olm M.R."/>
            <person name="Thomas B.C."/>
            <person name="Banfield J.F."/>
        </authorList>
    </citation>
    <scope>NUCLEOTIDE SEQUENCE [LARGE SCALE GENOMIC DNA]</scope>
    <source>
        <strain evidence="2">46_33</strain>
    </source>
</reference>